<organism evidence="2 3">
    <name type="scientific">Candidatus Taenaricola geysiri</name>
    <dbReference type="NCBI Taxonomy" id="1974752"/>
    <lineage>
        <taxon>Bacteria</taxon>
        <taxon>Pseudomonadati</taxon>
        <taxon>Candidatus Omnitrophota</taxon>
        <taxon>Candidatus Taenaricola</taxon>
    </lineage>
</organism>
<proteinExistence type="predicted"/>
<dbReference type="InterPro" id="IPR038726">
    <property type="entry name" value="PDDEXK_AddAB-type"/>
</dbReference>
<dbReference type="SUPFAM" id="SSF52540">
    <property type="entry name" value="P-loop containing nucleoside triphosphate hydrolases"/>
    <property type="match status" value="1"/>
</dbReference>
<reference evidence="2 3" key="1">
    <citation type="submission" date="2017-09" db="EMBL/GenBank/DDBJ databases">
        <title>Depth-based differentiation of microbial function through sediment-hosted aquifers and enrichment of novel symbionts in the deep terrestrial subsurface.</title>
        <authorList>
            <person name="Probst A.J."/>
            <person name="Ladd B."/>
            <person name="Jarett J.K."/>
            <person name="Geller-Mcgrath D.E."/>
            <person name="Sieber C.M."/>
            <person name="Emerson J.B."/>
            <person name="Anantharaman K."/>
            <person name="Thomas B.C."/>
            <person name="Malmstrom R."/>
            <person name="Stieglmeier M."/>
            <person name="Klingl A."/>
            <person name="Woyke T."/>
            <person name="Ryan C.M."/>
            <person name="Banfield J.F."/>
        </authorList>
    </citation>
    <scope>NUCLEOTIDE SEQUENCE [LARGE SCALE GENOMIC DNA]</scope>
    <source>
        <strain evidence="2">CG12_big_fil_rev_8_21_14_0_65_43_15</strain>
    </source>
</reference>
<dbReference type="AlphaFoldDB" id="A0A2J0LEG4"/>
<dbReference type="Proteomes" id="UP000231267">
    <property type="component" value="Unassembled WGS sequence"/>
</dbReference>
<gene>
    <name evidence="2" type="ORF">COW11_04365</name>
</gene>
<sequence length="948" mass="108723">MNRVINFDFSQNLIEELAALLENDFIKKGKDISRVALIFGGHRPALFLKKELSRRIKNDFFPPRFFSMDEFVEYTLSKSGVFSNINDLEACFLIYNIAKTIAPDILKGRENFSQFLVWAKEILSFIEQMDLEAVEEKHLGNIQFNAEIGYDVPENINKLLQSLIKIRKAYHAALIEKNTFSRGLMYLRASEAAGFVGFEEFDHIIFCGFFYLSKAEKQLIKQLYQSQKAALIFHGNPAEWPAIADIYKALSLEHKQESPAWVAPDFSIYAGFDVHSQACIVREILKKVKNPGKTVVVLPEPENVLPLISEIHGFIGDFNVSMGYPLNRSSVYSLFKCIFRAQETMNKNDYYAKDYLAVLLHPLVKNLKVFRDESAVRVLVHKIEEVLLGMEKTTLGGSLFVKLEDISACSQLYDLTLKAMDRADINAGRVETKDALNQLHQILFMQWEDISSFGDFSLCLEAFLNTLVQKSHLQSYPLNVTMVDKIFSIADELSNASFKDERFSKDDIFRIFINKLDSEKIRFAGSPLKGLQVLGFFETRSLNFENVLIIDANESVLPSLKIYEPLIPREVMVGLGLNSLEKEEQIQRYQFRRLIAGASKVHIIYQDTPDKEKSRFVEELIWEKQKKSGSLNVIDAPRAIFNVKVIAPSIKIEKTPQVIEFLKGLEYSASSVNTYLHCPLRFYYQYVLGLKERAESLDEPEAADIGVFIHELFQQAFSVFLNKPVVIDSKFRKAFFDLLDKKFDSEFKKKMKSDAFLVKEILDVRMNSFLDNEAKRCAEEVLCLESTFKSRIEFKPGAFKFKAIVDRIDMLENKDILILDYKTGDTDVMPSTDVLGIEAAGFSRAVLKKSIKSFQLPLYYYLVANDNNYKDKEVDAALYFIKGPKENLRLEALFDCDLQPADKNIRMQVYMKALGAVLADIVSQDCAFVSDRENPIRCQWCPFFYLCR</sequence>
<dbReference type="Gene3D" id="3.90.320.10">
    <property type="match status" value="1"/>
</dbReference>
<dbReference type="InterPro" id="IPR011604">
    <property type="entry name" value="PDDEXK-like_dom_sf"/>
</dbReference>
<accession>A0A2J0LEG4</accession>
<dbReference type="InterPro" id="IPR027417">
    <property type="entry name" value="P-loop_NTPase"/>
</dbReference>
<evidence type="ECO:0000313" key="3">
    <source>
        <dbReference type="Proteomes" id="UP000231267"/>
    </source>
</evidence>
<dbReference type="Pfam" id="PF12705">
    <property type="entry name" value="PDDEXK_1"/>
    <property type="match status" value="1"/>
</dbReference>
<name>A0A2J0LEG4_9BACT</name>
<feature type="domain" description="PD-(D/E)XK endonuclease-like" evidence="1">
    <location>
        <begin position="667"/>
        <end position="948"/>
    </location>
</feature>
<protein>
    <recommendedName>
        <fullName evidence="1">PD-(D/E)XK endonuclease-like domain-containing protein</fullName>
    </recommendedName>
</protein>
<dbReference type="EMBL" id="PFGP01000101">
    <property type="protein sequence ID" value="PIW66238.1"/>
    <property type="molecule type" value="Genomic_DNA"/>
</dbReference>
<evidence type="ECO:0000313" key="2">
    <source>
        <dbReference type="EMBL" id="PIW66238.1"/>
    </source>
</evidence>
<comment type="caution">
    <text evidence="2">The sequence shown here is derived from an EMBL/GenBank/DDBJ whole genome shotgun (WGS) entry which is preliminary data.</text>
</comment>
<evidence type="ECO:0000259" key="1">
    <source>
        <dbReference type="Pfam" id="PF12705"/>
    </source>
</evidence>